<evidence type="ECO:0000313" key="7">
    <source>
        <dbReference type="Proteomes" id="UP000241595"/>
    </source>
</evidence>
<dbReference type="InterPro" id="IPR001647">
    <property type="entry name" value="HTH_TetR"/>
</dbReference>
<dbReference type="EMBL" id="FTRV01000009">
    <property type="protein sequence ID" value="SPM27152.1"/>
    <property type="molecule type" value="Genomic_DNA"/>
</dbReference>
<dbReference type="InterPro" id="IPR009057">
    <property type="entry name" value="Homeodomain-like_sf"/>
</dbReference>
<dbReference type="Proteomes" id="UP000241595">
    <property type="component" value="Unassembled WGS sequence"/>
</dbReference>
<sequence>LTAAYAAIGRFLAAPPKIADRSAIMVAMPRPPNPEVRRRLLEAGLELVHARGFTASGVKDITDAAGVPKGSFYAYFDSKEAFAAAILEHYWADLEARLLPILSSDGTARERITRFFHALADEHEAGDFLLGCLVGNLSLELGGSSEPVRTELVRILDRWDAALTRCVRAGQRGPGGIREDLDAGELAAQLIEAWEGAALRGKVTRSRTPYDRFEAVTVPALLR</sequence>
<proteinExistence type="predicted"/>
<dbReference type="PRINTS" id="PR00455">
    <property type="entry name" value="HTHTETR"/>
</dbReference>
<evidence type="ECO:0000259" key="5">
    <source>
        <dbReference type="PROSITE" id="PS50977"/>
    </source>
</evidence>
<keyword evidence="3" id="KW-0804">Transcription</keyword>
<dbReference type="SUPFAM" id="SSF46689">
    <property type="entry name" value="Homeodomain-like"/>
    <property type="match status" value="1"/>
</dbReference>
<dbReference type="AlphaFoldDB" id="A0A2U3N6L3"/>
<dbReference type="InterPro" id="IPR036271">
    <property type="entry name" value="Tet_transcr_reg_TetR-rel_C_sf"/>
</dbReference>
<reference evidence="6 7" key="1">
    <citation type="submission" date="2017-01" db="EMBL/GenBank/DDBJ databases">
        <authorList>
            <consortium name="Urmite Genomes"/>
        </authorList>
    </citation>
    <scope>NUCLEOTIDE SEQUENCE [LARGE SCALE GENOMIC DNA]</scope>
    <source>
        <strain evidence="6 7">AB308</strain>
    </source>
</reference>
<evidence type="ECO:0000256" key="3">
    <source>
        <dbReference type="ARBA" id="ARBA00023163"/>
    </source>
</evidence>
<keyword evidence="2 4" id="KW-0238">DNA-binding</keyword>
<dbReference type="Pfam" id="PF16925">
    <property type="entry name" value="TetR_C_13"/>
    <property type="match status" value="1"/>
</dbReference>
<keyword evidence="7" id="KW-1185">Reference proteome</keyword>
<accession>A0A2U3N6L3</accession>
<dbReference type="Pfam" id="PF00440">
    <property type="entry name" value="TetR_N"/>
    <property type="match status" value="1"/>
</dbReference>
<dbReference type="PROSITE" id="PS50977">
    <property type="entry name" value="HTH_TETR_2"/>
    <property type="match status" value="1"/>
</dbReference>
<keyword evidence="1" id="KW-0805">Transcription regulation</keyword>
<dbReference type="PANTHER" id="PTHR47506">
    <property type="entry name" value="TRANSCRIPTIONAL REGULATORY PROTEIN"/>
    <property type="match status" value="1"/>
</dbReference>
<dbReference type="GO" id="GO:0003677">
    <property type="term" value="F:DNA binding"/>
    <property type="evidence" value="ECO:0007669"/>
    <property type="project" value="UniProtKB-UniRule"/>
</dbReference>
<gene>
    <name evidence="6" type="ORF">MTAB308_627</name>
</gene>
<dbReference type="InterPro" id="IPR011075">
    <property type="entry name" value="TetR_C"/>
</dbReference>
<dbReference type="SUPFAM" id="SSF48498">
    <property type="entry name" value="Tetracyclin repressor-like, C-terminal domain"/>
    <property type="match status" value="1"/>
</dbReference>
<evidence type="ECO:0000256" key="2">
    <source>
        <dbReference type="ARBA" id="ARBA00023125"/>
    </source>
</evidence>
<dbReference type="STRING" id="1841859.GCA_900157385_00623"/>
<evidence type="ECO:0000313" key="6">
    <source>
        <dbReference type="EMBL" id="SPM27152.1"/>
    </source>
</evidence>
<feature type="non-terminal residue" evidence="6">
    <location>
        <position position="1"/>
    </location>
</feature>
<organism evidence="6 7">
    <name type="scientific">Mycobacterium terramassiliense</name>
    <dbReference type="NCBI Taxonomy" id="1841859"/>
    <lineage>
        <taxon>Bacteria</taxon>
        <taxon>Bacillati</taxon>
        <taxon>Actinomycetota</taxon>
        <taxon>Actinomycetes</taxon>
        <taxon>Mycobacteriales</taxon>
        <taxon>Mycobacteriaceae</taxon>
        <taxon>Mycobacterium</taxon>
    </lineage>
</organism>
<dbReference type="Gene3D" id="1.10.357.10">
    <property type="entry name" value="Tetracycline Repressor, domain 2"/>
    <property type="match status" value="1"/>
</dbReference>
<dbReference type="PANTHER" id="PTHR47506:SF6">
    <property type="entry name" value="HTH-TYPE TRANSCRIPTIONAL REPRESSOR NEMR"/>
    <property type="match status" value="1"/>
</dbReference>
<name>A0A2U3N6L3_9MYCO</name>
<evidence type="ECO:0000256" key="4">
    <source>
        <dbReference type="PROSITE-ProRule" id="PRU00335"/>
    </source>
</evidence>
<feature type="DNA-binding region" description="H-T-H motif" evidence="4">
    <location>
        <begin position="57"/>
        <end position="76"/>
    </location>
</feature>
<protein>
    <submittedName>
        <fullName evidence="6">TetR family transcriptional regulator</fullName>
    </submittedName>
</protein>
<evidence type="ECO:0000256" key="1">
    <source>
        <dbReference type="ARBA" id="ARBA00023015"/>
    </source>
</evidence>
<feature type="domain" description="HTH tetR-type" evidence="5">
    <location>
        <begin position="34"/>
        <end position="94"/>
    </location>
</feature>